<protein>
    <recommendedName>
        <fullName evidence="3">HEPN AbiU2-like domain-containing protein</fullName>
    </recommendedName>
</protein>
<organism evidence="1 2">
    <name type="scientific">Stenotrophomonas forensis</name>
    <dbReference type="NCBI Taxonomy" id="2871169"/>
    <lineage>
        <taxon>Bacteria</taxon>
        <taxon>Pseudomonadati</taxon>
        <taxon>Pseudomonadota</taxon>
        <taxon>Gammaproteobacteria</taxon>
        <taxon>Lysobacterales</taxon>
        <taxon>Lysobacteraceae</taxon>
        <taxon>Stenotrophomonas</taxon>
        <taxon>Stenotrophomonas maltophilia group</taxon>
    </lineage>
</organism>
<evidence type="ECO:0008006" key="3">
    <source>
        <dbReference type="Google" id="ProtNLM"/>
    </source>
</evidence>
<sequence>MVVLPLVLSSLGMADTVCFLLEAAPERYWVGAAALQRAQIEHLLRAAYFSRAATEEEVEAFRTKGELPRRPHDRPDRPDRTIYLREIAQEAYQDVLGDDLPKLLAMIKNHHGDLSGLLHGGKEIVDVYSRMHDELGNIELEWDELLGTVDNVAVFVQFAVGVAMGLSPLEPEQIDAAARASYEQGMAYMHERPRAATEPEER</sequence>
<keyword evidence="2" id="KW-1185">Reference proteome</keyword>
<evidence type="ECO:0000313" key="1">
    <source>
        <dbReference type="EMBL" id="WDM64828.1"/>
    </source>
</evidence>
<dbReference type="EMBL" id="CP082270">
    <property type="protein sequence ID" value="WDM64828.1"/>
    <property type="molecule type" value="Genomic_DNA"/>
</dbReference>
<reference evidence="1 2" key="1">
    <citation type="submission" date="2021-08" db="EMBL/GenBank/DDBJ databases">
        <title>Stenotrophomonas forensis sp. nov., isolated from contaminated viral transport media.</title>
        <authorList>
            <person name="Nguyen S.V."/>
            <person name="Edwards D."/>
            <person name="Scott S."/>
            <person name="Doss J."/>
            <person name="Merid S."/>
            <person name="Zelaya E."/>
            <person name="Maza C."/>
            <person name="Mann M."/>
            <person name="Hamilton B."/>
            <person name="Blackwell R."/>
            <person name="Tran A."/>
            <person name="Hauser J."/>
        </authorList>
    </citation>
    <scope>NUCLEOTIDE SEQUENCE [LARGE SCALE GENOMIC DNA]</scope>
    <source>
        <strain evidence="1 2">DFS-20110405</strain>
    </source>
</reference>
<dbReference type="RefSeq" id="WP_274512216.1">
    <property type="nucleotide sequence ID" value="NZ_CP082270.1"/>
</dbReference>
<accession>A0ABY7Y4D7</accession>
<name>A0ABY7Y4D7_9GAMM</name>
<evidence type="ECO:0000313" key="2">
    <source>
        <dbReference type="Proteomes" id="UP001216828"/>
    </source>
</evidence>
<gene>
    <name evidence="1" type="ORF">K5L94_05940</name>
</gene>
<proteinExistence type="predicted"/>
<dbReference type="Proteomes" id="UP001216828">
    <property type="component" value="Chromosome"/>
</dbReference>